<feature type="repeat" description="TPR" evidence="3">
    <location>
        <begin position="180"/>
        <end position="213"/>
    </location>
</feature>
<comment type="caution">
    <text evidence="4">The sequence shown here is derived from an EMBL/GenBank/DDBJ whole genome shotgun (WGS) entry which is preliminary data.</text>
</comment>
<dbReference type="Gene3D" id="1.25.40.10">
    <property type="entry name" value="Tetratricopeptide repeat domain"/>
    <property type="match status" value="1"/>
</dbReference>
<dbReference type="InterPro" id="IPR051685">
    <property type="entry name" value="Ycf3/AcsC/BcsC/TPR_MFPF"/>
</dbReference>
<keyword evidence="5" id="KW-1185">Reference proteome</keyword>
<evidence type="ECO:0000256" key="2">
    <source>
        <dbReference type="ARBA" id="ARBA00022803"/>
    </source>
</evidence>
<sequence>MADSNQNDYLSYMNKGNYALALTLLDQEISSSPDDPILLYNFSLCCFQTKNFKKAVQVLDSIIERSPKFIELDNVYRLKVFSYIELKDWAKAEEIIQSRLQIALDDPKLLSFLAHIYEYTHRLEEAIGIHRRILKSNPDYRNSLNSLGYLLALKPSLTADEKKEAVDCLKKALSLDPENPAYLDSFGFFLQKSGNTEAAWKAFRKGLKKNPNHPILLERLKNLRK</sequence>
<evidence type="ECO:0000256" key="3">
    <source>
        <dbReference type="PROSITE-ProRule" id="PRU00339"/>
    </source>
</evidence>
<dbReference type="RefSeq" id="WP_135761884.1">
    <property type="nucleotide sequence ID" value="NZ_RQHW01000078.1"/>
</dbReference>
<proteinExistence type="predicted"/>
<dbReference type="Pfam" id="PF14559">
    <property type="entry name" value="TPR_19"/>
    <property type="match status" value="1"/>
</dbReference>
<dbReference type="PROSITE" id="PS50005">
    <property type="entry name" value="TPR"/>
    <property type="match status" value="1"/>
</dbReference>
<dbReference type="AlphaFoldDB" id="A0A4R9LZ71"/>
<dbReference type="PANTHER" id="PTHR44943">
    <property type="entry name" value="CELLULOSE SYNTHASE OPERON PROTEIN C"/>
    <property type="match status" value="1"/>
</dbReference>
<dbReference type="EMBL" id="RQHW01000078">
    <property type="protein sequence ID" value="TGN17330.1"/>
    <property type="molecule type" value="Genomic_DNA"/>
</dbReference>
<dbReference type="PANTHER" id="PTHR44943:SF8">
    <property type="entry name" value="TPR REPEAT-CONTAINING PROTEIN MJ0263"/>
    <property type="match status" value="1"/>
</dbReference>
<protein>
    <submittedName>
        <fullName evidence="4">Tetratricopeptide repeat protein</fullName>
    </submittedName>
</protein>
<name>A0A4R9LZ71_9LEPT</name>
<dbReference type="Pfam" id="PF13181">
    <property type="entry name" value="TPR_8"/>
    <property type="match status" value="1"/>
</dbReference>
<dbReference type="Pfam" id="PF13176">
    <property type="entry name" value="TPR_7"/>
    <property type="match status" value="1"/>
</dbReference>
<accession>A0A4R9LZ71</accession>
<keyword evidence="2 3" id="KW-0802">TPR repeat</keyword>
<organism evidence="4 5">
    <name type="scientific">Leptospira idonii</name>
    <dbReference type="NCBI Taxonomy" id="1193500"/>
    <lineage>
        <taxon>Bacteria</taxon>
        <taxon>Pseudomonadati</taxon>
        <taxon>Spirochaetota</taxon>
        <taxon>Spirochaetia</taxon>
        <taxon>Leptospirales</taxon>
        <taxon>Leptospiraceae</taxon>
        <taxon>Leptospira</taxon>
    </lineage>
</organism>
<dbReference type="SMART" id="SM00028">
    <property type="entry name" value="TPR"/>
    <property type="match status" value="4"/>
</dbReference>
<dbReference type="Proteomes" id="UP000298058">
    <property type="component" value="Unassembled WGS sequence"/>
</dbReference>
<dbReference type="SUPFAM" id="SSF48452">
    <property type="entry name" value="TPR-like"/>
    <property type="match status" value="1"/>
</dbReference>
<evidence type="ECO:0000313" key="5">
    <source>
        <dbReference type="Proteomes" id="UP000298058"/>
    </source>
</evidence>
<keyword evidence="1" id="KW-0677">Repeat</keyword>
<reference evidence="4" key="1">
    <citation type="journal article" date="2019" name="PLoS Negl. Trop. Dis.">
        <title>Revisiting the worldwide diversity of Leptospira species in the environment.</title>
        <authorList>
            <person name="Vincent A.T."/>
            <person name="Schiettekatte O."/>
            <person name="Bourhy P."/>
            <person name="Veyrier F.J."/>
            <person name="Picardeau M."/>
        </authorList>
    </citation>
    <scope>NUCLEOTIDE SEQUENCE [LARGE SCALE GENOMIC DNA]</scope>
    <source>
        <strain evidence="4">201300427</strain>
    </source>
</reference>
<evidence type="ECO:0000313" key="4">
    <source>
        <dbReference type="EMBL" id="TGN17330.1"/>
    </source>
</evidence>
<evidence type="ECO:0000256" key="1">
    <source>
        <dbReference type="ARBA" id="ARBA00022737"/>
    </source>
</evidence>
<gene>
    <name evidence="4" type="ORF">EHS15_17505</name>
</gene>
<dbReference type="OrthoDB" id="9766710at2"/>
<dbReference type="InterPro" id="IPR019734">
    <property type="entry name" value="TPR_rpt"/>
</dbReference>
<dbReference type="InterPro" id="IPR011990">
    <property type="entry name" value="TPR-like_helical_dom_sf"/>
</dbReference>